<sequence length="296" mass="31244">MSADPIGAVTRELLVRQLDAWTPAALHRARRATFVPAGADEATVRAALGVFAEFADLLRGRQLAVVLLDPDAPRLATRLGAAQVGVYGVPGTAESLPVALKAASSAGAPVLAYVDARRGPAPTPTALAAVTVGRPGEVLLVLGAAAREEFDPRHALAEAGYPLVADVELVADSEIALVVFATRSGKSLDAFKNAMWAVDEYAGVRYRDPRDPDGHLLDVSLNPHPGPLRRELLARLAAVGPSTVTELRQFTATDTVYRPSDTTRVLTALLETGVITRDPEHGRLGGDVLIRPAPER</sequence>
<proteinExistence type="predicted"/>
<name>A0A1H3JFE4_9ACTN</name>
<dbReference type="AlphaFoldDB" id="A0A1H3JFE4"/>
<dbReference type="STRING" id="405436.SAMN05444365_10297"/>
<evidence type="ECO:0000313" key="1">
    <source>
        <dbReference type="EMBL" id="SDY38750.1"/>
    </source>
</evidence>
<protein>
    <submittedName>
        <fullName evidence="1">Uncharacterized protein</fullName>
    </submittedName>
</protein>
<keyword evidence="2" id="KW-1185">Reference proteome</keyword>
<dbReference type="RefSeq" id="WP_091552878.1">
    <property type="nucleotide sequence ID" value="NZ_FNPH01000002.1"/>
</dbReference>
<reference evidence="2" key="1">
    <citation type="submission" date="2016-10" db="EMBL/GenBank/DDBJ databases">
        <authorList>
            <person name="Varghese N."/>
            <person name="Submissions S."/>
        </authorList>
    </citation>
    <scope>NUCLEOTIDE SEQUENCE [LARGE SCALE GENOMIC DNA]</scope>
    <source>
        <strain evidence="2">DSM 45245</strain>
    </source>
</reference>
<accession>A0A1H3JFE4</accession>
<dbReference type="OrthoDB" id="3619957at2"/>
<gene>
    <name evidence="1" type="ORF">SAMN05444365_10297</name>
</gene>
<organism evidence="1 2">
    <name type="scientific">Micromonospora pattaloongensis</name>
    <dbReference type="NCBI Taxonomy" id="405436"/>
    <lineage>
        <taxon>Bacteria</taxon>
        <taxon>Bacillati</taxon>
        <taxon>Actinomycetota</taxon>
        <taxon>Actinomycetes</taxon>
        <taxon>Micromonosporales</taxon>
        <taxon>Micromonosporaceae</taxon>
        <taxon>Micromonospora</taxon>
    </lineage>
</organism>
<evidence type="ECO:0000313" key="2">
    <source>
        <dbReference type="Proteomes" id="UP000242415"/>
    </source>
</evidence>
<dbReference type="Proteomes" id="UP000242415">
    <property type="component" value="Unassembled WGS sequence"/>
</dbReference>
<dbReference type="EMBL" id="FNPH01000002">
    <property type="protein sequence ID" value="SDY38750.1"/>
    <property type="molecule type" value="Genomic_DNA"/>
</dbReference>